<evidence type="ECO:0000313" key="1">
    <source>
        <dbReference type="EMBL" id="EGG01058.1"/>
    </source>
</evidence>
<name>F4S2T7_MELLP</name>
<evidence type="ECO:0000313" key="2">
    <source>
        <dbReference type="Proteomes" id="UP000001072"/>
    </source>
</evidence>
<dbReference type="Proteomes" id="UP000001072">
    <property type="component" value="Unassembled WGS sequence"/>
</dbReference>
<dbReference type="AlphaFoldDB" id="F4S2T7"/>
<protein>
    <recommendedName>
        <fullName evidence="3">Secreted protein</fullName>
    </recommendedName>
</protein>
<dbReference type="InParanoid" id="F4S2T7"/>
<dbReference type="KEGG" id="mlr:MELLADRAFT_111335"/>
<keyword evidence="2" id="KW-1185">Reference proteome</keyword>
<dbReference type="VEuPathDB" id="FungiDB:MELLADRAFT_111335"/>
<gene>
    <name evidence="1" type="ORF">MELLADRAFT_111335</name>
</gene>
<dbReference type="GeneID" id="18924353"/>
<accession>F4S2T7</accession>
<dbReference type="EMBL" id="GL883141">
    <property type="protein sequence ID" value="EGG01058.1"/>
    <property type="molecule type" value="Genomic_DNA"/>
</dbReference>
<proteinExistence type="predicted"/>
<organism evidence="2">
    <name type="scientific">Melampsora larici-populina (strain 98AG31 / pathotype 3-4-7)</name>
    <name type="common">Poplar leaf rust fungus</name>
    <dbReference type="NCBI Taxonomy" id="747676"/>
    <lineage>
        <taxon>Eukaryota</taxon>
        <taxon>Fungi</taxon>
        <taxon>Dikarya</taxon>
        <taxon>Basidiomycota</taxon>
        <taxon>Pucciniomycotina</taxon>
        <taxon>Pucciniomycetes</taxon>
        <taxon>Pucciniales</taxon>
        <taxon>Melampsoraceae</taxon>
        <taxon>Melampsora</taxon>
    </lineage>
</organism>
<reference evidence="2" key="1">
    <citation type="journal article" date="2011" name="Proc. Natl. Acad. Sci. U.S.A.">
        <title>Obligate biotrophy features unraveled by the genomic analysis of rust fungi.</title>
        <authorList>
            <person name="Duplessis S."/>
            <person name="Cuomo C.A."/>
            <person name="Lin Y.-C."/>
            <person name="Aerts A."/>
            <person name="Tisserant E."/>
            <person name="Veneault-Fourrey C."/>
            <person name="Joly D.L."/>
            <person name="Hacquard S."/>
            <person name="Amselem J."/>
            <person name="Cantarel B.L."/>
            <person name="Chiu R."/>
            <person name="Coutinho P.M."/>
            <person name="Feau N."/>
            <person name="Field M."/>
            <person name="Frey P."/>
            <person name="Gelhaye E."/>
            <person name="Goldberg J."/>
            <person name="Grabherr M.G."/>
            <person name="Kodira C.D."/>
            <person name="Kohler A."/>
            <person name="Kuees U."/>
            <person name="Lindquist E.A."/>
            <person name="Lucas S.M."/>
            <person name="Mago R."/>
            <person name="Mauceli E."/>
            <person name="Morin E."/>
            <person name="Murat C."/>
            <person name="Pangilinan J.L."/>
            <person name="Park R."/>
            <person name="Pearson M."/>
            <person name="Quesneville H."/>
            <person name="Rouhier N."/>
            <person name="Sakthikumar S."/>
            <person name="Salamov A.A."/>
            <person name="Schmutz J."/>
            <person name="Selles B."/>
            <person name="Shapiro H."/>
            <person name="Tanguay P."/>
            <person name="Tuskan G.A."/>
            <person name="Henrissat B."/>
            <person name="Van de Peer Y."/>
            <person name="Rouze P."/>
            <person name="Ellis J.G."/>
            <person name="Dodds P.N."/>
            <person name="Schein J.E."/>
            <person name="Zhong S."/>
            <person name="Hamelin R.C."/>
            <person name="Grigoriev I.V."/>
            <person name="Szabo L.J."/>
            <person name="Martin F."/>
        </authorList>
    </citation>
    <scope>NUCLEOTIDE SEQUENCE [LARGE SCALE GENOMIC DNA]</scope>
    <source>
        <strain evidence="2">98AG31 / pathotype 3-4-7</strain>
    </source>
</reference>
<evidence type="ECO:0008006" key="3">
    <source>
        <dbReference type="Google" id="ProtNLM"/>
    </source>
</evidence>
<dbReference type="RefSeq" id="XP_007415658.1">
    <property type="nucleotide sequence ID" value="XM_007415596.1"/>
</dbReference>
<dbReference type="OrthoDB" id="10342469at2759"/>
<dbReference type="HOGENOM" id="CLU_2158967_0_0_1"/>
<sequence length="111" mass="12104">MKLINSFTLFCVSLGFFSTAFGFKLAPGLVIPRDIPGDIKTFINGFYTAVDAGQGAQAVSYFSANPKLVYNGKEIDGKANQVARKAVQIIVMEIKSSQMSYSETEQTGFFL</sequence>